<evidence type="ECO:0000313" key="5">
    <source>
        <dbReference type="Proteomes" id="UP000245910"/>
    </source>
</evidence>
<organism evidence="4 5">
    <name type="scientific">Fusarium venenatum</name>
    <dbReference type="NCBI Taxonomy" id="56646"/>
    <lineage>
        <taxon>Eukaryota</taxon>
        <taxon>Fungi</taxon>
        <taxon>Dikarya</taxon>
        <taxon>Ascomycota</taxon>
        <taxon>Pezizomycotina</taxon>
        <taxon>Sordariomycetes</taxon>
        <taxon>Hypocreomycetidae</taxon>
        <taxon>Hypocreales</taxon>
        <taxon>Nectriaceae</taxon>
        <taxon>Fusarium</taxon>
    </lineage>
</organism>
<dbReference type="GO" id="GO:0003838">
    <property type="term" value="F:sterol 24-C-methyltransferase activity"/>
    <property type="evidence" value="ECO:0007669"/>
    <property type="project" value="TreeGrafter"/>
</dbReference>
<feature type="domain" description="Methyltransferase type 11" evidence="3">
    <location>
        <begin position="81"/>
        <end position="179"/>
    </location>
</feature>
<accession>A0A2L2TJM9</accession>
<proteinExistence type="inferred from homology"/>
<dbReference type="RefSeq" id="XP_025594012.1">
    <property type="nucleotide sequence ID" value="XM_025725410.2"/>
</dbReference>
<evidence type="ECO:0000313" key="4">
    <source>
        <dbReference type="EMBL" id="CEI70298.1"/>
    </source>
</evidence>
<dbReference type="CDD" id="cd02440">
    <property type="entry name" value="AdoMet_MTases"/>
    <property type="match status" value="1"/>
</dbReference>
<dbReference type="GO" id="GO:0005783">
    <property type="term" value="C:endoplasmic reticulum"/>
    <property type="evidence" value="ECO:0007669"/>
    <property type="project" value="TreeGrafter"/>
</dbReference>
<dbReference type="EMBL" id="LN649231">
    <property type="protein sequence ID" value="CEI70298.1"/>
    <property type="molecule type" value="Genomic_DNA"/>
</dbReference>
<dbReference type="PANTHER" id="PTHR44068:SF1">
    <property type="entry name" value="HYPOTHETICAL LOC100005854"/>
    <property type="match status" value="1"/>
</dbReference>
<dbReference type="InterPro" id="IPR029063">
    <property type="entry name" value="SAM-dependent_MTases_sf"/>
</dbReference>
<evidence type="ECO:0000259" key="3">
    <source>
        <dbReference type="Pfam" id="PF08241"/>
    </source>
</evidence>
<dbReference type="Proteomes" id="UP000245910">
    <property type="component" value="Chromosome III"/>
</dbReference>
<reference evidence="5" key="1">
    <citation type="submission" date="2014-10" db="EMBL/GenBank/DDBJ databases">
        <authorList>
            <person name="King R."/>
        </authorList>
    </citation>
    <scope>NUCLEOTIDE SEQUENCE [LARGE SCALE GENOMIC DNA]</scope>
    <source>
        <strain evidence="5">A3/5</strain>
    </source>
</reference>
<dbReference type="KEGG" id="fvn:FVRRES_10375"/>
<dbReference type="PANTHER" id="PTHR44068">
    <property type="entry name" value="ZGC:194242"/>
    <property type="match status" value="1"/>
</dbReference>
<dbReference type="GO" id="GO:0006696">
    <property type="term" value="P:ergosterol biosynthetic process"/>
    <property type="evidence" value="ECO:0007669"/>
    <property type="project" value="TreeGrafter"/>
</dbReference>
<dbReference type="GeneID" id="37262013"/>
<dbReference type="InterPro" id="IPR050447">
    <property type="entry name" value="Erg6_SMT_methyltransf"/>
</dbReference>
<evidence type="ECO:0000256" key="1">
    <source>
        <dbReference type="ARBA" id="ARBA00022679"/>
    </source>
</evidence>
<comment type="similarity">
    <text evidence="2">Belongs to the class I-like SAM-binding methyltransferase superfamily. Erg6/SMT family.</text>
</comment>
<protein>
    <recommendedName>
        <fullName evidence="3">Methyltransferase type 11 domain-containing protein</fullName>
    </recommendedName>
</protein>
<dbReference type="SUPFAM" id="SSF53335">
    <property type="entry name" value="S-adenosyl-L-methionine-dependent methyltransferases"/>
    <property type="match status" value="1"/>
</dbReference>
<keyword evidence="1" id="KW-0808">Transferase</keyword>
<keyword evidence="5" id="KW-1185">Reference proteome</keyword>
<dbReference type="Gene3D" id="3.40.50.150">
    <property type="entry name" value="Vaccinia Virus protein VP39"/>
    <property type="match status" value="1"/>
</dbReference>
<dbReference type="AlphaFoldDB" id="A0A2L2TJM9"/>
<sequence length="306" mass="35053">MASSTNTTTKDEQSIPNNSALRNYYESWDSRIVYKVIMGGTQHFGYWDKDTYWPFPLTPQLRRMEEKLLEIINLPQGSQILDAGCGVGHVTRYFAQHGMRMLGIDIIDWAIDDARTVVQDAKLSESQMRIEKMDYHDLSSIQDSSLDGVCTMQSLSHAYDPKSAMAEFYRVTRPGGRIAMVEVERKTPNTIDDPNDQLTQVMKMVNEYTVMPTNEAAHFDYFKGLLEEAGYMNIEVRDWQSNIMPIIRLFYVLVAVPYYLLRSFGVEKWFINMICAASAFLGRDRWRFVAITATKPGGKVEGSKTK</sequence>
<name>A0A2L2TJM9_9HYPO</name>
<evidence type="ECO:0000256" key="2">
    <source>
        <dbReference type="ARBA" id="ARBA00038188"/>
    </source>
</evidence>
<dbReference type="InterPro" id="IPR013216">
    <property type="entry name" value="Methyltransf_11"/>
</dbReference>
<dbReference type="Pfam" id="PF08241">
    <property type="entry name" value="Methyltransf_11"/>
    <property type="match status" value="1"/>
</dbReference>
<dbReference type="STRING" id="56646.A0A2L2TJM9"/>
<dbReference type="OrthoDB" id="540004at2759"/>